<dbReference type="InterPro" id="IPR007170">
    <property type="entry name" value="SpoVG"/>
</dbReference>
<keyword evidence="1 4" id="KW-0132">Cell division</keyword>
<dbReference type="PANTHER" id="PTHR38429">
    <property type="entry name" value="SEPTATION PROTEIN SPOVG-RELATED"/>
    <property type="match status" value="1"/>
</dbReference>
<protein>
    <recommendedName>
        <fullName evidence="4">Putative septation protein SpoVG</fullName>
    </recommendedName>
</protein>
<keyword evidence="6" id="KW-1185">Reference proteome</keyword>
<dbReference type="GO" id="GO:0030435">
    <property type="term" value="P:sporulation resulting in formation of a cellular spore"/>
    <property type="evidence" value="ECO:0007669"/>
    <property type="project" value="InterPro"/>
</dbReference>
<dbReference type="Gene3D" id="3.30.1120.40">
    <property type="entry name" value="Stage V sporulation protein G"/>
    <property type="match status" value="1"/>
</dbReference>
<dbReference type="HAMAP" id="MF_00819">
    <property type="entry name" value="SpoVG"/>
    <property type="match status" value="1"/>
</dbReference>
<comment type="function">
    <text evidence="4">Could be involved in septation.</text>
</comment>
<dbReference type="OrthoDB" id="9796286at2"/>
<dbReference type="EMBL" id="CP020991">
    <property type="protein sequence ID" value="AUO19305.1"/>
    <property type="molecule type" value="Genomic_DNA"/>
</dbReference>
<evidence type="ECO:0000256" key="1">
    <source>
        <dbReference type="ARBA" id="ARBA00022618"/>
    </source>
</evidence>
<dbReference type="Proteomes" id="UP000235589">
    <property type="component" value="Chromosome"/>
</dbReference>
<dbReference type="Pfam" id="PF04026">
    <property type="entry name" value="SpoVG"/>
    <property type="match status" value="1"/>
</dbReference>
<evidence type="ECO:0000313" key="6">
    <source>
        <dbReference type="Proteomes" id="UP000235589"/>
    </source>
</evidence>
<evidence type="ECO:0000313" key="5">
    <source>
        <dbReference type="EMBL" id="AUO19305.1"/>
    </source>
</evidence>
<organism evidence="5 6">
    <name type="scientific">Monoglobus pectinilyticus</name>
    <dbReference type="NCBI Taxonomy" id="1981510"/>
    <lineage>
        <taxon>Bacteria</taxon>
        <taxon>Bacillati</taxon>
        <taxon>Bacillota</taxon>
        <taxon>Clostridia</taxon>
        <taxon>Monoglobales</taxon>
        <taxon>Monoglobaceae</taxon>
        <taxon>Monoglobus</taxon>
    </lineage>
</organism>
<dbReference type="InterPro" id="IPR036751">
    <property type="entry name" value="SpoVG_sf"/>
</dbReference>
<reference evidence="5 6" key="1">
    <citation type="submission" date="2017-04" db="EMBL/GenBank/DDBJ databases">
        <title>Monoglobus pectinilyticus 14 draft genome.</title>
        <authorList>
            <person name="Kim C."/>
            <person name="Rosendale D.I."/>
            <person name="Kelly W.J."/>
            <person name="Tannock G.W."/>
            <person name="Patchett M.L."/>
            <person name="Jordens J.Z."/>
        </authorList>
    </citation>
    <scope>NUCLEOTIDE SEQUENCE [LARGE SCALE GENOMIC DNA]</scope>
    <source>
        <strain evidence="5 6">14</strain>
    </source>
</reference>
<comment type="similarity">
    <text evidence="4">Belongs to the SpoVG family.</text>
</comment>
<name>A0A2K9P213_9FIRM</name>
<sequence>MQITDIRIRKINTEGRMKAVVSVTFDDAFVVHDIKVIEGQEGRLFTAMPSRKTPDGEYKDIAHPINSETRSELNDKILQKYQEILEETPEEEA</sequence>
<dbReference type="RefSeq" id="WP_102365519.1">
    <property type="nucleotide sequence ID" value="NZ_CP020991.1"/>
</dbReference>
<dbReference type="GeneID" id="98062552"/>
<evidence type="ECO:0000256" key="2">
    <source>
        <dbReference type="ARBA" id="ARBA00023210"/>
    </source>
</evidence>
<dbReference type="PANTHER" id="PTHR38429:SF1">
    <property type="entry name" value="SEPTATION PROTEIN SPOVG-RELATED"/>
    <property type="match status" value="1"/>
</dbReference>
<dbReference type="NCBIfam" id="NF009749">
    <property type="entry name" value="PRK13259.1"/>
    <property type="match status" value="1"/>
</dbReference>
<gene>
    <name evidence="4" type="primary">spoVG</name>
    <name evidence="5" type="ORF">B9O19_01144</name>
</gene>
<evidence type="ECO:0000256" key="3">
    <source>
        <dbReference type="ARBA" id="ARBA00023306"/>
    </source>
</evidence>
<proteinExistence type="inferred from homology"/>
<dbReference type="AlphaFoldDB" id="A0A2K9P213"/>
<evidence type="ECO:0000256" key="4">
    <source>
        <dbReference type="HAMAP-Rule" id="MF_00819"/>
    </source>
</evidence>
<keyword evidence="3 4" id="KW-0131">Cell cycle</keyword>
<accession>A0A2K9P213</accession>
<dbReference type="GO" id="GO:0000917">
    <property type="term" value="P:division septum assembly"/>
    <property type="evidence" value="ECO:0007669"/>
    <property type="project" value="UniProtKB-KW"/>
</dbReference>
<dbReference type="KEGG" id="mpec:B9O19_01144"/>
<dbReference type="SUPFAM" id="SSF160537">
    <property type="entry name" value="SpoVG-like"/>
    <property type="match status" value="1"/>
</dbReference>
<keyword evidence="2 4" id="KW-0717">Septation</keyword>